<evidence type="ECO:0000256" key="3">
    <source>
        <dbReference type="ARBA" id="ARBA00023295"/>
    </source>
</evidence>
<gene>
    <name evidence="4" type="ORF">CR513_49193</name>
</gene>
<dbReference type="SUPFAM" id="SSF51445">
    <property type="entry name" value="(Trans)glycosidases"/>
    <property type="match status" value="1"/>
</dbReference>
<dbReference type="PANTHER" id="PTHR11452">
    <property type="entry name" value="ALPHA-GALACTOSIDASE/ALPHA-N-ACETYLGALACTOSAMINIDASE"/>
    <property type="match status" value="1"/>
</dbReference>
<dbReference type="EMBL" id="QJKJ01011326">
    <property type="protein sequence ID" value="RDX71456.1"/>
    <property type="molecule type" value="Genomic_DNA"/>
</dbReference>
<dbReference type="PANTHER" id="PTHR11452:SF33">
    <property type="entry name" value="ALPHA-GALACTOSIDASE 2"/>
    <property type="match status" value="1"/>
</dbReference>
<organism evidence="4 5">
    <name type="scientific">Mucuna pruriens</name>
    <name type="common">Velvet bean</name>
    <name type="synonym">Dolichos pruriens</name>
    <dbReference type="NCBI Taxonomy" id="157652"/>
    <lineage>
        <taxon>Eukaryota</taxon>
        <taxon>Viridiplantae</taxon>
        <taxon>Streptophyta</taxon>
        <taxon>Embryophyta</taxon>
        <taxon>Tracheophyta</taxon>
        <taxon>Spermatophyta</taxon>
        <taxon>Magnoliopsida</taxon>
        <taxon>eudicotyledons</taxon>
        <taxon>Gunneridae</taxon>
        <taxon>Pentapetalae</taxon>
        <taxon>rosids</taxon>
        <taxon>fabids</taxon>
        <taxon>Fabales</taxon>
        <taxon>Fabaceae</taxon>
        <taxon>Papilionoideae</taxon>
        <taxon>50 kb inversion clade</taxon>
        <taxon>NPAAA clade</taxon>
        <taxon>indigoferoid/millettioid clade</taxon>
        <taxon>Phaseoleae</taxon>
        <taxon>Mucuna</taxon>
    </lineage>
</organism>
<dbReference type="OrthoDB" id="5795902at2759"/>
<dbReference type="InterPro" id="IPR013785">
    <property type="entry name" value="Aldolase_TIM"/>
</dbReference>
<name>A0A371EZH9_MUCPR</name>
<feature type="non-terminal residue" evidence="4">
    <location>
        <position position="1"/>
    </location>
</feature>
<dbReference type="GO" id="GO:0004553">
    <property type="term" value="F:hydrolase activity, hydrolyzing O-glycosyl compounds"/>
    <property type="evidence" value="ECO:0007669"/>
    <property type="project" value="InterPro"/>
</dbReference>
<reference evidence="4" key="1">
    <citation type="submission" date="2018-05" db="EMBL/GenBank/DDBJ databases">
        <title>Draft genome of Mucuna pruriens seed.</title>
        <authorList>
            <person name="Nnadi N.E."/>
            <person name="Vos R."/>
            <person name="Hasami M.H."/>
            <person name="Devisetty U.K."/>
            <person name="Aguiy J.C."/>
        </authorList>
    </citation>
    <scope>NUCLEOTIDE SEQUENCE [LARGE SCALE GENOMIC DNA]</scope>
    <source>
        <strain evidence="4">JCA_2017</strain>
    </source>
</reference>
<dbReference type="GO" id="GO:0005975">
    <property type="term" value="P:carbohydrate metabolic process"/>
    <property type="evidence" value="ECO:0007669"/>
    <property type="project" value="InterPro"/>
</dbReference>
<comment type="similarity">
    <text evidence="1">Belongs to the glycosyl hydrolase 27 family.</text>
</comment>
<dbReference type="GO" id="GO:0009505">
    <property type="term" value="C:plant-type cell wall"/>
    <property type="evidence" value="ECO:0007669"/>
    <property type="project" value="TreeGrafter"/>
</dbReference>
<dbReference type="Proteomes" id="UP000257109">
    <property type="component" value="Unassembled WGS sequence"/>
</dbReference>
<evidence type="ECO:0000256" key="2">
    <source>
        <dbReference type="ARBA" id="ARBA00022801"/>
    </source>
</evidence>
<keyword evidence="3" id="KW-0326">Glycosidase</keyword>
<comment type="caution">
    <text evidence="4">The sequence shown here is derived from an EMBL/GenBank/DDBJ whole genome shotgun (WGS) entry which is preliminary data.</text>
</comment>
<proteinExistence type="inferred from homology"/>
<dbReference type="InterPro" id="IPR017853">
    <property type="entry name" value="GH"/>
</dbReference>
<evidence type="ECO:0000256" key="1">
    <source>
        <dbReference type="ARBA" id="ARBA00009743"/>
    </source>
</evidence>
<dbReference type="AlphaFoldDB" id="A0A371EZH9"/>
<evidence type="ECO:0000313" key="5">
    <source>
        <dbReference type="Proteomes" id="UP000257109"/>
    </source>
</evidence>
<dbReference type="Gene3D" id="3.20.20.70">
    <property type="entry name" value="Aldolase class I"/>
    <property type="match status" value="1"/>
</dbReference>
<accession>A0A371EZH9</accession>
<sequence>IKRDSQSNLVPKASTFPSQIKALADYVHNKEIKPAVKTMPGSLGHEEQDAKTFVFWYDNCENNNISPKERHPPMSKALSNTRRPIFFSLRSEDPITSAKSVGNSWRTTRDIGIKLDSDDLPSRLRVTAMAIVVHYSDRLRNPSVDVEAE</sequence>
<keyword evidence="2" id="KW-0378">Hydrolase</keyword>
<dbReference type="InterPro" id="IPR002241">
    <property type="entry name" value="Glyco_hydro_27"/>
</dbReference>
<protein>
    <submittedName>
        <fullName evidence="4">Uncharacterized protein</fullName>
    </submittedName>
</protein>
<dbReference type="Pfam" id="PF16499">
    <property type="entry name" value="Melibiase_2"/>
    <property type="match status" value="1"/>
</dbReference>
<evidence type="ECO:0000313" key="4">
    <source>
        <dbReference type="EMBL" id="RDX71456.1"/>
    </source>
</evidence>
<keyword evidence="5" id="KW-1185">Reference proteome</keyword>
<dbReference type="STRING" id="157652.A0A371EZH9"/>